<keyword evidence="3" id="KW-1185">Reference proteome</keyword>
<organism evidence="2 3">
    <name type="scientific">Mycena rosella</name>
    <name type="common">Pink bonnet</name>
    <name type="synonym">Agaricus rosellus</name>
    <dbReference type="NCBI Taxonomy" id="1033263"/>
    <lineage>
        <taxon>Eukaryota</taxon>
        <taxon>Fungi</taxon>
        <taxon>Dikarya</taxon>
        <taxon>Basidiomycota</taxon>
        <taxon>Agaricomycotina</taxon>
        <taxon>Agaricomycetes</taxon>
        <taxon>Agaricomycetidae</taxon>
        <taxon>Agaricales</taxon>
        <taxon>Marasmiineae</taxon>
        <taxon>Mycenaceae</taxon>
        <taxon>Mycena</taxon>
    </lineage>
</organism>
<evidence type="ECO:0000313" key="3">
    <source>
        <dbReference type="Proteomes" id="UP001221757"/>
    </source>
</evidence>
<comment type="caution">
    <text evidence="2">The sequence shown here is derived from an EMBL/GenBank/DDBJ whole genome shotgun (WGS) entry which is preliminary data.</text>
</comment>
<accession>A0AAD7DWM2</accession>
<sequence length="547" mass="59697">MVITHDKVTDSLEKQQNFRRYRRRIADPDQLCCQSSLSRNHLRVKHRQTTRLALPQLARSTSWEQIGTYPGLFSNDVLRALDPDSIIGLLNESQYSPEHTFGSSPSFPLSRISETYFNSLPPPSAAEMALFHQSSTNDHLHLHLHSPQTVRASPVRSYSANTSASIGFISPAFTQTSPHDHISTRSSSPSPGPISPTDMFHPQVPRLSASPPVHLMPVDVPPPPVQLVPQVPGRGSLAALRARGVTPVPPLNQVPAPLLTQQATNLHLMQAAVYIEFPNHANPARRSFLEPQVSVTSSTPYLGDLIRTLRNLQSPVGIILNEICSGLATNSFHVAWSRTLVEVHDASYSSLATGYREVGALRHQLQESNVVLDPAPSGLASIPHDQHLAPAAAGPSQTRSRSQTPVPAVAHAQFLRSVLKVSKALDARYSQDGARLHDLLGHGYGAAYLQIWQALIIEGVYTQAKSDPTLSGLTIRDVAAWAGLKPKTYLNNRTLATNARATLQWLRARVGSPDTMALSPDLVKKEKNLREFLGKCFSPELLAGDSA</sequence>
<evidence type="ECO:0000313" key="2">
    <source>
        <dbReference type="EMBL" id="KAJ7700695.1"/>
    </source>
</evidence>
<reference evidence="2" key="1">
    <citation type="submission" date="2023-03" db="EMBL/GenBank/DDBJ databases">
        <title>Massive genome expansion in bonnet fungi (Mycena s.s.) driven by repeated elements and novel gene families across ecological guilds.</title>
        <authorList>
            <consortium name="Lawrence Berkeley National Laboratory"/>
            <person name="Harder C.B."/>
            <person name="Miyauchi S."/>
            <person name="Viragh M."/>
            <person name="Kuo A."/>
            <person name="Thoen E."/>
            <person name="Andreopoulos B."/>
            <person name="Lu D."/>
            <person name="Skrede I."/>
            <person name="Drula E."/>
            <person name="Henrissat B."/>
            <person name="Morin E."/>
            <person name="Kohler A."/>
            <person name="Barry K."/>
            <person name="LaButti K."/>
            <person name="Morin E."/>
            <person name="Salamov A."/>
            <person name="Lipzen A."/>
            <person name="Mereny Z."/>
            <person name="Hegedus B."/>
            <person name="Baldrian P."/>
            <person name="Stursova M."/>
            <person name="Weitz H."/>
            <person name="Taylor A."/>
            <person name="Grigoriev I.V."/>
            <person name="Nagy L.G."/>
            <person name="Martin F."/>
            <person name="Kauserud H."/>
        </authorList>
    </citation>
    <scope>NUCLEOTIDE SEQUENCE</scope>
    <source>
        <strain evidence="2">CBHHK067</strain>
    </source>
</reference>
<proteinExistence type="predicted"/>
<protein>
    <submittedName>
        <fullName evidence="2">Uncharacterized protein</fullName>
    </submittedName>
</protein>
<dbReference type="EMBL" id="JARKIE010000019">
    <property type="protein sequence ID" value="KAJ7700695.1"/>
    <property type="molecule type" value="Genomic_DNA"/>
</dbReference>
<name>A0AAD7DWM2_MYCRO</name>
<evidence type="ECO:0000256" key="1">
    <source>
        <dbReference type="SAM" id="MobiDB-lite"/>
    </source>
</evidence>
<dbReference type="Proteomes" id="UP001221757">
    <property type="component" value="Unassembled WGS sequence"/>
</dbReference>
<dbReference type="AlphaFoldDB" id="A0AAD7DWM2"/>
<feature type="region of interest" description="Disordered" evidence="1">
    <location>
        <begin position="175"/>
        <end position="207"/>
    </location>
</feature>
<gene>
    <name evidence="2" type="ORF">B0H17DRAFT_1128560</name>
</gene>